<protein>
    <submittedName>
        <fullName evidence="2">Uncharacterized protein</fullName>
    </submittedName>
</protein>
<name>A0A0E0JIL9_ORYPU</name>
<reference evidence="2" key="1">
    <citation type="submission" date="2015-04" db="UniProtKB">
        <authorList>
            <consortium name="EnsemblPlants"/>
        </authorList>
    </citation>
    <scope>IDENTIFICATION</scope>
</reference>
<dbReference type="EnsemblPlants" id="OPUNC01G15610.1">
    <property type="protein sequence ID" value="OPUNC01G15610.1"/>
    <property type="gene ID" value="OPUNC01G15610"/>
</dbReference>
<dbReference type="HOGENOM" id="CLU_1398360_0_0_1"/>
<sequence>MSPPRRDTEIDGKGTNTCEGTQDHLHYRCQSLLAPSFPGTVLDQLDLYCAHHVSCDGPGKAPTSPRERYGSFFTQLAKLGVTRHVSIQLLRRNARLARAMGAGPQTSWVQVSMLLSMKIVSPIRMEGVRIPAQTGTQAHFISTLLSRKSMKPTREEHETYKGRKGIEGPGTQLGDPRPLSSPLHSSLLKPEYVLL</sequence>
<feature type="compositionally biased region" description="Basic and acidic residues" evidence="1">
    <location>
        <begin position="152"/>
        <end position="166"/>
    </location>
</feature>
<evidence type="ECO:0000313" key="3">
    <source>
        <dbReference type="Proteomes" id="UP000026962"/>
    </source>
</evidence>
<reference evidence="2" key="2">
    <citation type="submission" date="2018-05" db="EMBL/GenBank/DDBJ databases">
        <title>OpunRS2 (Oryza punctata Reference Sequence Version 2).</title>
        <authorList>
            <person name="Zhang J."/>
            <person name="Kudrna D."/>
            <person name="Lee S."/>
            <person name="Talag J."/>
            <person name="Welchert J."/>
            <person name="Wing R.A."/>
        </authorList>
    </citation>
    <scope>NUCLEOTIDE SEQUENCE [LARGE SCALE GENOMIC DNA]</scope>
</reference>
<dbReference type="Gramene" id="OPUNC01G15610.1">
    <property type="protein sequence ID" value="OPUNC01G15610.1"/>
    <property type="gene ID" value="OPUNC01G15610"/>
</dbReference>
<feature type="region of interest" description="Disordered" evidence="1">
    <location>
        <begin position="146"/>
        <end position="184"/>
    </location>
</feature>
<organism evidence="2">
    <name type="scientific">Oryza punctata</name>
    <name type="common">Red rice</name>
    <dbReference type="NCBI Taxonomy" id="4537"/>
    <lineage>
        <taxon>Eukaryota</taxon>
        <taxon>Viridiplantae</taxon>
        <taxon>Streptophyta</taxon>
        <taxon>Embryophyta</taxon>
        <taxon>Tracheophyta</taxon>
        <taxon>Spermatophyta</taxon>
        <taxon>Magnoliopsida</taxon>
        <taxon>Liliopsida</taxon>
        <taxon>Poales</taxon>
        <taxon>Poaceae</taxon>
        <taxon>BOP clade</taxon>
        <taxon>Oryzoideae</taxon>
        <taxon>Oryzeae</taxon>
        <taxon>Oryzinae</taxon>
        <taxon>Oryza</taxon>
    </lineage>
</organism>
<keyword evidence="3" id="KW-1185">Reference proteome</keyword>
<dbReference type="AlphaFoldDB" id="A0A0E0JIL9"/>
<evidence type="ECO:0000256" key="1">
    <source>
        <dbReference type="SAM" id="MobiDB-lite"/>
    </source>
</evidence>
<proteinExistence type="predicted"/>
<accession>A0A0E0JIL9</accession>
<dbReference type="Proteomes" id="UP000026962">
    <property type="component" value="Chromosome 1"/>
</dbReference>
<evidence type="ECO:0000313" key="2">
    <source>
        <dbReference type="EnsemblPlants" id="OPUNC01G15610.1"/>
    </source>
</evidence>